<keyword evidence="3" id="KW-1185">Reference proteome</keyword>
<dbReference type="PANTHER" id="PTHR33608">
    <property type="entry name" value="BLL2464 PROTEIN"/>
    <property type="match status" value="1"/>
</dbReference>
<dbReference type="AlphaFoldDB" id="A0A1U9KFE7"/>
<proteinExistence type="predicted"/>
<dbReference type="KEGG" id="aace:A0U92_06625"/>
<dbReference type="Proteomes" id="UP000188937">
    <property type="component" value="Chromosome"/>
</dbReference>
<evidence type="ECO:0000259" key="1">
    <source>
        <dbReference type="Pfam" id="PF01882"/>
    </source>
</evidence>
<protein>
    <recommendedName>
        <fullName evidence="1">DUF58 domain-containing protein</fullName>
    </recommendedName>
</protein>
<evidence type="ECO:0000313" key="2">
    <source>
        <dbReference type="EMBL" id="AQS84506.1"/>
    </source>
</evidence>
<dbReference type="OrthoDB" id="9794556at2"/>
<dbReference type="InterPro" id="IPR002881">
    <property type="entry name" value="DUF58"/>
</dbReference>
<reference evidence="2 3" key="1">
    <citation type="submission" date="2016-03" db="EMBL/GenBank/DDBJ databases">
        <title>Acetic acid bacteria sequencing.</title>
        <authorList>
            <person name="Brandt J."/>
            <person name="Jakob F."/>
            <person name="Vogel R.F."/>
        </authorList>
    </citation>
    <scope>NUCLEOTIDE SEQUENCE [LARGE SCALE GENOMIC DNA]</scope>
    <source>
        <strain evidence="2 3">TMW2.1153</strain>
    </source>
</reference>
<accession>A0A1U9KFE7</accession>
<name>A0A1U9KFE7_ACEAC</name>
<gene>
    <name evidence="2" type="ORF">A0U92_06625</name>
</gene>
<feature type="domain" description="DUF58" evidence="1">
    <location>
        <begin position="91"/>
        <end position="299"/>
    </location>
</feature>
<dbReference type="Pfam" id="PF01882">
    <property type="entry name" value="DUF58"/>
    <property type="match status" value="1"/>
</dbReference>
<dbReference type="STRING" id="435.A0U92_06625"/>
<evidence type="ECO:0000313" key="3">
    <source>
        <dbReference type="Proteomes" id="UP000188937"/>
    </source>
</evidence>
<dbReference type="EMBL" id="CP014692">
    <property type="protein sequence ID" value="AQS84506.1"/>
    <property type="molecule type" value="Genomic_DNA"/>
</dbReference>
<sequence>MIVTNDTPSSSGALSSGFLARLAGKMRSASSATRRDNAALISGDPAIVASEADRLASTLSSLVLEAERIATTVSAGLHGQRRSGPGETFWQYRPALPGEPVTCIDWRQSARSHKAYVRETEAEHAQTIYLWCDLSPSMIWSSQPSSLPLKRDRAILLLLAVASLLERSGERVRLVSPNGRVDLPLGAGRIASRIALALASLAKQPDESTLLKGSALPPYSQLVIASDLLAPDREVTTLFRQLAGSGVRAHILQIIDPAERDLPYSGRIRFEGLENEPDLILPAVETLRPDYAGVFARRQTRLRTIAEGCRHTFQPHQTDTSTASALLSLSASLSGHRGGGRP</sequence>
<dbReference type="PANTHER" id="PTHR33608:SF6">
    <property type="entry name" value="BLL2464 PROTEIN"/>
    <property type="match status" value="1"/>
</dbReference>
<organism evidence="2 3">
    <name type="scientific">Acetobacter aceti</name>
    <dbReference type="NCBI Taxonomy" id="435"/>
    <lineage>
        <taxon>Bacteria</taxon>
        <taxon>Pseudomonadati</taxon>
        <taxon>Pseudomonadota</taxon>
        <taxon>Alphaproteobacteria</taxon>
        <taxon>Acetobacterales</taxon>
        <taxon>Acetobacteraceae</taxon>
        <taxon>Acetobacter</taxon>
        <taxon>Acetobacter subgen. Acetobacter</taxon>
    </lineage>
</organism>